<feature type="domain" description="SERTA" evidence="2">
    <location>
        <begin position="41"/>
        <end position="87"/>
    </location>
</feature>
<feature type="compositionally biased region" description="Polar residues" evidence="1">
    <location>
        <begin position="96"/>
        <end position="112"/>
    </location>
</feature>
<gene>
    <name evidence="3" type="ORF">MNOR_LOCUS11836</name>
</gene>
<evidence type="ECO:0000313" key="4">
    <source>
        <dbReference type="Proteomes" id="UP001497623"/>
    </source>
</evidence>
<dbReference type="PROSITE" id="PS51053">
    <property type="entry name" value="SERTA"/>
    <property type="match status" value="1"/>
</dbReference>
<feature type="non-terminal residue" evidence="3">
    <location>
        <position position="112"/>
    </location>
</feature>
<dbReference type="Pfam" id="PF06031">
    <property type="entry name" value="SERTA"/>
    <property type="match status" value="1"/>
</dbReference>
<proteinExistence type="predicted"/>
<dbReference type="InterPro" id="IPR009263">
    <property type="entry name" value="SERTA_dom"/>
</dbReference>
<dbReference type="AlphaFoldDB" id="A0AAV2QGK4"/>
<evidence type="ECO:0000256" key="1">
    <source>
        <dbReference type="SAM" id="MobiDB-lite"/>
    </source>
</evidence>
<evidence type="ECO:0000259" key="2">
    <source>
        <dbReference type="PROSITE" id="PS51053"/>
    </source>
</evidence>
<feature type="region of interest" description="Disordered" evidence="1">
    <location>
        <begin position="90"/>
        <end position="112"/>
    </location>
</feature>
<sequence length="112" mass="13092">MVDLRKRECGETDSMAIDTNGDCPSNNNGRRIGIPSIKFRLREERKKVIRISNTKYHNIDDHETGMRRFCLIRNTLHRLQHEAREEKIARHRAADNNISPSYLSTARPRFSS</sequence>
<keyword evidence="4" id="KW-1185">Reference proteome</keyword>
<comment type="caution">
    <text evidence="3">The sequence shown here is derived from an EMBL/GenBank/DDBJ whole genome shotgun (WGS) entry which is preliminary data.</text>
</comment>
<organism evidence="3 4">
    <name type="scientific">Meganyctiphanes norvegica</name>
    <name type="common">Northern krill</name>
    <name type="synonym">Thysanopoda norvegica</name>
    <dbReference type="NCBI Taxonomy" id="48144"/>
    <lineage>
        <taxon>Eukaryota</taxon>
        <taxon>Metazoa</taxon>
        <taxon>Ecdysozoa</taxon>
        <taxon>Arthropoda</taxon>
        <taxon>Crustacea</taxon>
        <taxon>Multicrustacea</taxon>
        <taxon>Malacostraca</taxon>
        <taxon>Eumalacostraca</taxon>
        <taxon>Eucarida</taxon>
        <taxon>Euphausiacea</taxon>
        <taxon>Euphausiidae</taxon>
        <taxon>Meganyctiphanes</taxon>
    </lineage>
</organism>
<feature type="compositionally biased region" description="Basic and acidic residues" evidence="1">
    <location>
        <begin position="1"/>
        <end position="10"/>
    </location>
</feature>
<reference evidence="3 4" key="1">
    <citation type="submission" date="2024-05" db="EMBL/GenBank/DDBJ databases">
        <authorList>
            <person name="Wallberg A."/>
        </authorList>
    </citation>
    <scope>NUCLEOTIDE SEQUENCE [LARGE SCALE GENOMIC DNA]</scope>
</reference>
<feature type="region of interest" description="Disordered" evidence="1">
    <location>
        <begin position="1"/>
        <end position="29"/>
    </location>
</feature>
<accession>A0AAV2QGK4</accession>
<name>A0AAV2QGK4_MEGNR</name>
<protein>
    <recommendedName>
        <fullName evidence="2">SERTA domain-containing protein</fullName>
    </recommendedName>
</protein>
<dbReference type="EMBL" id="CAXKWB010006305">
    <property type="protein sequence ID" value="CAL4082324.1"/>
    <property type="molecule type" value="Genomic_DNA"/>
</dbReference>
<dbReference type="Proteomes" id="UP001497623">
    <property type="component" value="Unassembled WGS sequence"/>
</dbReference>
<evidence type="ECO:0000313" key="3">
    <source>
        <dbReference type="EMBL" id="CAL4082324.1"/>
    </source>
</evidence>